<dbReference type="GO" id="GO:0009035">
    <property type="term" value="F:type I site-specific deoxyribonuclease activity"/>
    <property type="evidence" value="ECO:0007669"/>
    <property type="project" value="UniProtKB-EC"/>
</dbReference>
<keyword evidence="2" id="KW-0378">Hydrolase</keyword>
<dbReference type="Proteomes" id="UP000053512">
    <property type="component" value="Unassembled WGS sequence"/>
</dbReference>
<evidence type="ECO:0000259" key="1">
    <source>
        <dbReference type="SMART" id="SM00487"/>
    </source>
</evidence>
<dbReference type="InterPro" id="IPR055180">
    <property type="entry name" value="HsdR_RecA-like_helicase_dom_2"/>
</dbReference>
<dbReference type="GO" id="GO:0009307">
    <property type="term" value="P:DNA restriction-modification system"/>
    <property type="evidence" value="ECO:0007669"/>
    <property type="project" value="UniProtKB-KW"/>
</dbReference>
<dbReference type="GO" id="GO:0003677">
    <property type="term" value="F:DNA binding"/>
    <property type="evidence" value="ECO:0007669"/>
    <property type="project" value="UniProtKB-KW"/>
</dbReference>
<keyword evidence="2" id="KW-0540">Nuclease</keyword>
<dbReference type="InterPro" id="IPR007409">
    <property type="entry name" value="Restrct_endonuc_type1_HsdR_N"/>
</dbReference>
<protein>
    <submittedName>
        <fullName evidence="2">Restriction endonuclease subunit R</fullName>
    </submittedName>
</protein>
<dbReference type="Pfam" id="PF18766">
    <property type="entry name" value="SWI2_SNF2"/>
    <property type="match status" value="1"/>
</dbReference>
<evidence type="ECO:0000313" key="2">
    <source>
        <dbReference type="EMBL" id="KUG55494.1"/>
    </source>
</evidence>
<dbReference type="InterPro" id="IPR040980">
    <property type="entry name" value="SWI2_SNF2"/>
</dbReference>
<dbReference type="InterPro" id="IPR014001">
    <property type="entry name" value="Helicase_ATP-bd"/>
</dbReference>
<dbReference type="GO" id="GO:0005524">
    <property type="term" value="F:ATP binding"/>
    <property type="evidence" value="ECO:0007669"/>
    <property type="project" value="UniProtKB-KW"/>
</dbReference>
<evidence type="ECO:0000313" key="3">
    <source>
        <dbReference type="Proteomes" id="UP000053512"/>
    </source>
</evidence>
<dbReference type="Gene3D" id="3.40.50.300">
    <property type="entry name" value="P-loop containing nucleotide triphosphate hydrolases"/>
    <property type="match status" value="3"/>
</dbReference>
<gene>
    <name evidence="2" type="ORF">AVL61_05005</name>
</gene>
<keyword evidence="2" id="KW-0255">Endonuclease</keyword>
<dbReference type="PANTHER" id="PTHR42927:SF1">
    <property type="entry name" value="HELICASE SUPERFAMILY 1 AND 2 DOMAIN-CONTAINING PROTEIN"/>
    <property type="match status" value="1"/>
</dbReference>
<name>A0A0W8I7X5_KOCRO</name>
<dbReference type="PANTHER" id="PTHR42927">
    <property type="entry name" value="HELICASE SUPERFAMILY 1 AND 2 DOMAIN-CONTAINING PROTEIN"/>
    <property type="match status" value="1"/>
</dbReference>
<dbReference type="OrthoDB" id="9758243at2"/>
<dbReference type="AlphaFoldDB" id="A0A0W8I7X5"/>
<dbReference type="InterPro" id="IPR027417">
    <property type="entry name" value="P-loop_NTPase"/>
</dbReference>
<organism evidence="2 3">
    <name type="scientific">Kocuria rosea subsp. polaris</name>
    <dbReference type="NCBI Taxonomy" id="136273"/>
    <lineage>
        <taxon>Bacteria</taxon>
        <taxon>Bacillati</taxon>
        <taxon>Actinomycetota</taxon>
        <taxon>Actinomycetes</taxon>
        <taxon>Micrococcales</taxon>
        <taxon>Micrococcaceae</taxon>
        <taxon>Kocuria</taxon>
    </lineage>
</organism>
<reference evidence="3" key="1">
    <citation type="submission" date="2015-12" db="EMBL/GenBank/DDBJ databases">
        <authorList>
            <person name="Nair G.R."/>
            <person name="Kaur G."/>
            <person name="Mayilraj S."/>
        </authorList>
    </citation>
    <scope>NUCLEOTIDE SEQUENCE [LARGE SCALE GENOMIC DNA]</scope>
    <source>
        <strain evidence="3">CD08_4</strain>
    </source>
</reference>
<feature type="domain" description="Helicase ATP-binding" evidence="1">
    <location>
        <begin position="284"/>
        <end position="517"/>
    </location>
</feature>
<dbReference type="EMBL" id="LQBK01000033">
    <property type="protein sequence ID" value="KUG55494.1"/>
    <property type="molecule type" value="Genomic_DNA"/>
</dbReference>
<dbReference type="Pfam" id="PF04313">
    <property type="entry name" value="HSDR_N"/>
    <property type="match status" value="1"/>
</dbReference>
<dbReference type="SUPFAM" id="SSF52540">
    <property type="entry name" value="P-loop containing nucleoside triphosphate hydrolases"/>
    <property type="match status" value="1"/>
</dbReference>
<dbReference type="REBASE" id="240979">
    <property type="entry name" value="KpoCDO84ORF5000P"/>
</dbReference>
<proteinExistence type="predicted"/>
<sequence length="1037" mass="114988">MALHNEVEFESELCEHLASHGWLYSPTDTGYDVERALFPGDIMAWLEETAPEELAKVVKPDDSPALQSKARVRILDRIVKVAATDPYNAGGTLNLLKKGFSVTGAAPFRMLQPQPADGLNPVTVERYGRNRVRVMRQVHYSLGSRKSLDLVFFVNGIPVATAELKTDLTQSIENALAQYRHDRSPAGEPLLTFGRGALVHFVVSNEEVHMTTKLEGAATRFLPFNSGHNNGAGNAPVDGSSPTSYFWKEVLDRNAWLTILSKFVHYRFEERMDAITDKKSWAAAARFPRYHQWRVVTKLAETARVEGPGHNYLIQHSAGSGKTDSIAWTAHRMSSLHREDGSKVFDGVIVISDRTVLDGQLQKAVEQLETVKGVFAPITSGSEGSKSKQLADALIAGKRIIGVTLQTFPHALTVIQENQGLKGKTYAIVADEAHSSQAGDAAKSLKKVLTADALEDGEDISAEDVLTAEMATRAGASKTLSFFAFTATPKAKTIELFGRDDEYGVKQVFDLYSMKQAIQEGFILDVLKNYTTYQMAARIANARTHPGELEVDRDKGAKQMLQWVKLHPYNIEQKVAVIVEHFRDNVAHHLAGRAKAMVVTGSRKEAVRYKLAIDRYLDEKDYTPQLAALVAFSGEVEDRESGPDSFTEITMNPGLKGRGLTTAFGTDEFQIMLVANKFQTGFDQPLLVGMYVDKKLSGIAAVQTLSRLNRVIPGKEQTYVLDFVNDPQLILNAFQDYYEDAELQGESDPDIVHDMIAKLDAVGIYDDNYIDAVATRWVTQHLRHKGAKAAHNELYSYLKPGADVFHDRMRQARLKTDELEVATLEEFRSTVGAFTKAYDFFSQIIDYGDTRVEKLAIYLKLLARLLADPDTDSTALDLSDVVLTHYKLKKQQAADLTLQDGQGEGLKPMTEAGSGQVREREKGTFEQLIEHINKLFEGTGITDADQLNAVQSVFRHAEESEQLQHEAMANGPVDFATSPSLREEIEGIIYTAGEGHQKATNVLLELSDDGRLLDILLKGGLHQRLRDRALETTDVEV</sequence>
<dbReference type="Pfam" id="PF22679">
    <property type="entry name" value="T1R_D3-like"/>
    <property type="match status" value="1"/>
</dbReference>
<dbReference type="RefSeq" id="WP_058874754.1">
    <property type="nucleotide sequence ID" value="NZ_LQBK01000033.1"/>
</dbReference>
<dbReference type="SMART" id="SM00487">
    <property type="entry name" value="DEXDc"/>
    <property type="match status" value="1"/>
</dbReference>
<accession>A0A0W8I7X5</accession>
<comment type="caution">
    <text evidence="2">The sequence shown here is derived from an EMBL/GenBank/DDBJ whole genome shotgun (WGS) entry which is preliminary data.</text>
</comment>
<dbReference type="Gene3D" id="3.90.1570.50">
    <property type="match status" value="1"/>
</dbReference>